<proteinExistence type="predicted"/>
<accession>A0A162JBJ5</accession>
<comment type="caution">
    <text evidence="1">The sequence shown here is derived from an EMBL/GenBank/DDBJ whole genome shotgun (WGS) entry which is preliminary data.</text>
</comment>
<dbReference type="STRING" id="1081104.A0A162JBJ5"/>
<gene>
    <name evidence="1" type="ORF">ISF_09743</name>
</gene>
<evidence type="ECO:0000313" key="2">
    <source>
        <dbReference type="Proteomes" id="UP000076744"/>
    </source>
</evidence>
<keyword evidence="2" id="KW-1185">Reference proteome</keyword>
<organism evidence="1 2">
    <name type="scientific">Cordyceps fumosorosea (strain ARSEF 2679)</name>
    <name type="common">Isaria fumosorosea</name>
    <dbReference type="NCBI Taxonomy" id="1081104"/>
    <lineage>
        <taxon>Eukaryota</taxon>
        <taxon>Fungi</taxon>
        <taxon>Dikarya</taxon>
        <taxon>Ascomycota</taxon>
        <taxon>Pezizomycotina</taxon>
        <taxon>Sordariomycetes</taxon>
        <taxon>Hypocreomycetidae</taxon>
        <taxon>Hypocreales</taxon>
        <taxon>Cordycipitaceae</taxon>
        <taxon>Cordyceps</taxon>
    </lineage>
</organism>
<dbReference type="EMBL" id="AZHB01000068">
    <property type="protein sequence ID" value="OAA42048.1"/>
    <property type="molecule type" value="Genomic_DNA"/>
</dbReference>
<sequence>MTPPEQYDTFRLAKKLLDYQSSMFWPDESGKQISPEHCQTQMTATEAAGTLRSLATSGTTGYYATQEQPACPLPRASSFSYTGFSPTANHTQNAEAIGFDSPAFGNTINRIEHHASFTVNPGTFNGLHFDWQGNYDAPYPASFHMDPNAFASLTPQHAYQAPFETPCQTAHDVDIPINPESFESLMPSVLEQ</sequence>
<evidence type="ECO:0000313" key="1">
    <source>
        <dbReference type="EMBL" id="OAA42048.1"/>
    </source>
</evidence>
<dbReference type="RefSeq" id="XP_018699466.1">
    <property type="nucleotide sequence ID" value="XM_018853344.1"/>
</dbReference>
<dbReference type="GeneID" id="30026035"/>
<reference evidence="1 2" key="1">
    <citation type="journal article" date="2016" name="Genome Biol. Evol.">
        <title>Divergent and convergent evolution of fungal pathogenicity.</title>
        <authorList>
            <person name="Shang Y."/>
            <person name="Xiao G."/>
            <person name="Zheng P."/>
            <person name="Cen K."/>
            <person name="Zhan S."/>
            <person name="Wang C."/>
        </authorList>
    </citation>
    <scope>NUCLEOTIDE SEQUENCE [LARGE SCALE GENOMIC DNA]</scope>
    <source>
        <strain evidence="1 2">ARSEF 2679</strain>
    </source>
</reference>
<dbReference type="Proteomes" id="UP000076744">
    <property type="component" value="Unassembled WGS sequence"/>
</dbReference>
<protein>
    <submittedName>
        <fullName evidence="1">Uncharacterized protein</fullName>
    </submittedName>
</protein>
<dbReference type="AlphaFoldDB" id="A0A162JBJ5"/>
<name>A0A162JBJ5_CORFA</name>